<organism evidence="18 19">
    <name type="scientific">Cyphellophora europaea (strain CBS 101466)</name>
    <name type="common">Phialophora europaea</name>
    <dbReference type="NCBI Taxonomy" id="1220924"/>
    <lineage>
        <taxon>Eukaryota</taxon>
        <taxon>Fungi</taxon>
        <taxon>Dikarya</taxon>
        <taxon>Ascomycota</taxon>
        <taxon>Pezizomycotina</taxon>
        <taxon>Eurotiomycetes</taxon>
        <taxon>Chaetothyriomycetidae</taxon>
        <taxon>Chaetothyriales</taxon>
        <taxon>Cyphellophoraceae</taxon>
        <taxon>Cyphellophora</taxon>
    </lineage>
</organism>
<accession>W2SEC6</accession>
<dbReference type="GO" id="GO:0000781">
    <property type="term" value="C:chromosome, telomeric region"/>
    <property type="evidence" value="ECO:0007669"/>
    <property type="project" value="UniProtKB-SubCell"/>
</dbReference>
<evidence type="ECO:0000256" key="1">
    <source>
        <dbReference type="ARBA" id="ARBA00004123"/>
    </source>
</evidence>
<keyword evidence="14" id="KW-0234">DNA repair</keyword>
<feature type="region of interest" description="Disordered" evidence="16">
    <location>
        <begin position="106"/>
        <end position="368"/>
    </location>
</feature>
<keyword evidence="9" id="KW-0227">DNA damage</keyword>
<dbReference type="GO" id="GO:0003677">
    <property type="term" value="F:DNA binding"/>
    <property type="evidence" value="ECO:0007669"/>
    <property type="project" value="UniProtKB-KW"/>
</dbReference>
<evidence type="ECO:0000256" key="12">
    <source>
        <dbReference type="ARBA" id="ARBA00022895"/>
    </source>
</evidence>
<dbReference type="GO" id="GO:0005634">
    <property type="term" value="C:nucleus"/>
    <property type="evidence" value="ECO:0007669"/>
    <property type="project" value="UniProtKB-SubCell"/>
</dbReference>
<keyword evidence="10" id="KW-0833">Ubl conjugation pathway</keyword>
<dbReference type="GO" id="GO:0005737">
    <property type="term" value="C:cytoplasm"/>
    <property type="evidence" value="ECO:0007669"/>
    <property type="project" value="UniProtKB-SubCell"/>
</dbReference>
<feature type="compositionally biased region" description="Low complexity" evidence="16">
    <location>
        <begin position="226"/>
        <end position="240"/>
    </location>
</feature>
<evidence type="ECO:0000313" key="18">
    <source>
        <dbReference type="EMBL" id="ETN47047.1"/>
    </source>
</evidence>
<keyword evidence="8" id="KW-0597">Phosphoprotein</keyword>
<comment type="subcellular location">
    <subcellularLocation>
        <location evidence="3">Chromosome</location>
        <location evidence="3">Telomere</location>
    </subcellularLocation>
    <subcellularLocation>
        <location evidence="2">Cytoplasm</location>
    </subcellularLocation>
    <subcellularLocation>
        <location evidence="1">Nucleus</location>
    </subcellularLocation>
</comment>
<evidence type="ECO:0000256" key="11">
    <source>
        <dbReference type="ARBA" id="ARBA00022843"/>
    </source>
</evidence>
<dbReference type="GeneID" id="19968576"/>
<feature type="compositionally biased region" description="Basic and acidic residues" evidence="16">
    <location>
        <begin position="135"/>
        <end position="150"/>
    </location>
</feature>
<evidence type="ECO:0000256" key="4">
    <source>
        <dbReference type="ARBA" id="ARBA00005491"/>
    </source>
</evidence>
<dbReference type="PANTHER" id="PTHR16308:SF13">
    <property type="entry name" value="PROTEIN LINGERER"/>
    <property type="match status" value="1"/>
</dbReference>
<dbReference type="Proteomes" id="UP000030752">
    <property type="component" value="Unassembled WGS sequence"/>
</dbReference>
<feature type="compositionally biased region" description="Polar residues" evidence="16">
    <location>
        <begin position="351"/>
        <end position="361"/>
    </location>
</feature>
<keyword evidence="13" id="KW-0238">DNA-binding</keyword>
<evidence type="ECO:0000256" key="5">
    <source>
        <dbReference type="ARBA" id="ARBA00020536"/>
    </source>
</evidence>
<feature type="compositionally biased region" description="Low complexity" evidence="16">
    <location>
        <begin position="256"/>
        <end position="268"/>
    </location>
</feature>
<feature type="region of interest" description="Disordered" evidence="16">
    <location>
        <begin position="411"/>
        <end position="647"/>
    </location>
</feature>
<feature type="compositionally biased region" description="Basic and acidic residues" evidence="16">
    <location>
        <begin position="109"/>
        <end position="119"/>
    </location>
</feature>
<evidence type="ECO:0000256" key="10">
    <source>
        <dbReference type="ARBA" id="ARBA00022786"/>
    </source>
</evidence>
<evidence type="ECO:0000256" key="16">
    <source>
        <dbReference type="SAM" id="MobiDB-lite"/>
    </source>
</evidence>
<keyword evidence="11" id="KW-0832">Ubl conjugation</keyword>
<evidence type="ECO:0000256" key="15">
    <source>
        <dbReference type="ARBA" id="ARBA00023242"/>
    </source>
</evidence>
<keyword evidence="7" id="KW-0963">Cytoplasm</keyword>
<comment type="similarity">
    <text evidence="4">Belongs to the DEF1 family.</text>
</comment>
<name>W2SEC6_CYPE1</name>
<feature type="compositionally biased region" description="Polar residues" evidence="16">
    <location>
        <begin position="559"/>
        <end position="581"/>
    </location>
</feature>
<dbReference type="Pfam" id="PF02845">
    <property type="entry name" value="CUE"/>
    <property type="match status" value="1"/>
</dbReference>
<feature type="compositionally biased region" description="Polar residues" evidence="16">
    <location>
        <begin position="269"/>
        <end position="284"/>
    </location>
</feature>
<feature type="compositionally biased region" description="Polar residues" evidence="16">
    <location>
        <begin position="741"/>
        <end position="756"/>
    </location>
</feature>
<evidence type="ECO:0000256" key="6">
    <source>
        <dbReference type="ARBA" id="ARBA00022454"/>
    </source>
</evidence>
<feature type="compositionally biased region" description="Low complexity" evidence="16">
    <location>
        <begin position="487"/>
        <end position="498"/>
    </location>
</feature>
<gene>
    <name evidence="18" type="ORF">HMPREF1541_01237</name>
</gene>
<dbReference type="InParanoid" id="W2SEC6"/>
<feature type="compositionally biased region" description="Low complexity" evidence="16">
    <location>
        <begin position="618"/>
        <end position="631"/>
    </location>
</feature>
<evidence type="ECO:0000256" key="9">
    <source>
        <dbReference type="ARBA" id="ARBA00022763"/>
    </source>
</evidence>
<evidence type="ECO:0000256" key="3">
    <source>
        <dbReference type="ARBA" id="ARBA00004574"/>
    </source>
</evidence>
<keyword evidence="19" id="KW-1185">Reference proteome</keyword>
<feature type="compositionally biased region" description="Low complexity" evidence="16">
    <location>
        <begin position="767"/>
        <end position="787"/>
    </location>
</feature>
<dbReference type="VEuPathDB" id="FungiDB:HMPREF1541_01237"/>
<dbReference type="STRING" id="1220924.W2SEC6"/>
<dbReference type="RefSeq" id="XP_008711759.1">
    <property type="nucleotide sequence ID" value="XM_008713537.1"/>
</dbReference>
<dbReference type="SUPFAM" id="SSF46934">
    <property type="entry name" value="UBA-like"/>
    <property type="match status" value="1"/>
</dbReference>
<evidence type="ECO:0000256" key="13">
    <source>
        <dbReference type="ARBA" id="ARBA00023125"/>
    </source>
</evidence>
<keyword evidence="15" id="KW-0539">Nucleus</keyword>
<dbReference type="GO" id="GO:0006281">
    <property type="term" value="P:DNA repair"/>
    <property type="evidence" value="ECO:0007669"/>
    <property type="project" value="UniProtKB-KW"/>
</dbReference>
<dbReference type="InterPro" id="IPR041803">
    <property type="entry name" value="DEF1_CUE"/>
</dbReference>
<proteinExistence type="inferred from homology"/>
<dbReference type="AlphaFoldDB" id="W2SEC6"/>
<feature type="compositionally biased region" description="Polar residues" evidence="16">
    <location>
        <begin position="711"/>
        <end position="726"/>
    </location>
</feature>
<dbReference type="EMBL" id="KB822711">
    <property type="protein sequence ID" value="ETN47047.1"/>
    <property type="molecule type" value="Genomic_DNA"/>
</dbReference>
<dbReference type="OrthoDB" id="5396806at2759"/>
<feature type="compositionally biased region" description="Low complexity" evidence="16">
    <location>
        <begin position="339"/>
        <end position="350"/>
    </location>
</feature>
<dbReference type="eggNOG" id="ENOG502S359">
    <property type="taxonomic scope" value="Eukaryota"/>
</dbReference>
<feature type="compositionally biased region" description="Polar residues" evidence="16">
    <location>
        <begin position="1"/>
        <end position="12"/>
    </location>
</feature>
<feature type="domain" description="CUE" evidence="17">
    <location>
        <begin position="70"/>
        <end position="103"/>
    </location>
</feature>
<reference evidence="18 19" key="1">
    <citation type="submission" date="2013-03" db="EMBL/GenBank/DDBJ databases">
        <title>The Genome Sequence of Phialophora europaea CBS 101466.</title>
        <authorList>
            <consortium name="The Broad Institute Genomics Platform"/>
            <person name="Cuomo C."/>
            <person name="de Hoog S."/>
            <person name="Gorbushina A."/>
            <person name="Walker B."/>
            <person name="Young S.K."/>
            <person name="Zeng Q."/>
            <person name="Gargeya S."/>
            <person name="Fitzgerald M."/>
            <person name="Haas B."/>
            <person name="Abouelleil A."/>
            <person name="Allen A.W."/>
            <person name="Alvarado L."/>
            <person name="Arachchi H.M."/>
            <person name="Berlin A.M."/>
            <person name="Chapman S.B."/>
            <person name="Gainer-Dewar J."/>
            <person name="Goldberg J."/>
            <person name="Griggs A."/>
            <person name="Gujja S."/>
            <person name="Hansen M."/>
            <person name="Howarth C."/>
            <person name="Imamovic A."/>
            <person name="Ireland A."/>
            <person name="Larimer J."/>
            <person name="McCowan C."/>
            <person name="Murphy C."/>
            <person name="Pearson M."/>
            <person name="Poon T.W."/>
            <person name="Priest M."/>
            <person name="Roberts A."/>
            <person name="Saif S."/>
            <person name="Shea T."/>
            <person name="Sisk P."/>
            <person name="Sykes S."/>
            <person name="Wortman J."/>
            <person name="Nusbaum C."/>
            <person name="Birren B."/>
        </authorList>
    </citation>
    <scope>NUCLEOTIDE SEQUENCE [LARGE SCALE GENOMIC DNA]</scope>
    <source>
        <strain evidence="18 19">CBS 101466</strain>
    </source>
</reference>
<feature type="compositionally biased region" description="Polar residues" evidence="16">
    <location>
        <begin position="590"/>
        <end position="608"/>
    </location>
</feature>
<feature type="compositionally biased region" description="Polar residues" evidence="16">
    <location>
        <begin position="536"/>
        <end position="549"/>
    </location>
</feature>
<dbReference type="HOGENOM" id="CLU_008092_0_0_1"/>
<keyword evidence="6" id="KW-0158">Chromosome</keyword>
<dbReference type="InterPro" id="IPR009060">
    <property type="entry name" value="UBA-like_sf"/>
</dbReference>
<feature type="compositionally biased region" description="Gly residues" evidence="16">
    <location>
        <begin position="13"/>
        <end position="27"/>
    </location>
</feature>
<evidence type="ECO:0000256" key="8">
    <source>
        <dbReference type="ARBA" id="ARBA00022553"/>
    </source>
</evidence>
<evidence type="ECO:0000256" key="2">
    <source>
        <dbReference type="ARBA" id="ARBA00004496"/>
    </source>
</evidence>
<sequence>MSEVQSARTGNSRGRGGFRGGRGGFRGGRNPSRSHKDTNEQENMPLTTLEDEGEVGELKRKFGDKIPLLHEVCPGWSDEDLVFALEETNGDLEAAVDRISSGTISQWGEVKKKQPKSKDTATSADTGSIRGRGRGGIDARGRGRGTERGARGGRGARAVSQANGTKHAPKAEDDGWGQTTTSATAVGGWDSPATTTEAVGGWDSAPTNGDTPAQAETEKASAPVETTKPAAPTTAATKKPGGWAGLFAKPPPAPKQAPASVPAAQPEANSSNTATAGAPEQTNVPEVLPPPIEAQVVDDAPSELPSAPHSEGPTDLSPGKDELTETNLEQLPDESHPPASHTVASTTASTQDPLAQLTTSAKAPVRPASGYAATALKATTGGGRSASFVRKVKEQQEAVVMPGNHAVEKAAVQFGKMGLNGDSDDLDDDREEPETRTQLPDDSPVAPRASLPPALPEARTTAAPAEPQPPTEPQAHRQAPGLPPAPQQHQQVAPQVAPGFGDPYRYGQPSKTYDPFGQPPSTQAPGPNQEPFASQVPGQPQAAGQNDMSSYYGRDAYQQYYNYQHQDAQRTGSAFGSSAPETASHYATARPQQGYGQQEATTSGNNTPAPGIPAQHTQAAQQQQQQQQQQQHMGGNHGAYSYGYPNNYAQQYPQYSQSYMNQMAQGRYGANRPMFDDARRQQDDYYGNQYAYGSNQHYGGAGSYKSGMYGQPQQQYGHEYSSSPATAGTFGGRENAYGRSGSAQPSDQPTPGSSHQFGAMPDPFGRSSSGFGQSQSLGQQHGSLQGSEDATKPSGPSPSVQAGRPGSTVNTSQAQPGGLGQPPTHNSQQAFGAYPQYGGGFGTFGGQQGAHQSSGYGTYGTNAFGTYGSYGGGRGWNH</sequence>
<protein>
    <recommendedName>
        <fullName evidence="5">RNA polymerase II degradation factor 1</fullName>
    </recommendedName>
</protein>
<dbReference type="PANTHER" id="PTHR16308">
    <property type="entry name" value="UBIQUITIN ASSOCIATED PROTEIN 2-LIKE/LINGERER"/>
    <property type="match status" value="1"/>
</dbReference>
<evidence type="ECO:0000259" key="17">
    <source>
        <dbReference type="Pfam" id="PF02845"/>
    </source>
</evidence>
<dbReference type="GO" id="GO:0043130">
    <property type="term" value="F:ubiquitin binding"/>
    <property type="evidence" value="ECO:0007669"/>
    <property type="project" value="InterPro"/>
</dbReference>
<feature type="region of interest" description="Disordered" evidence="16">
    <location>
        <begin position="1"/>
        <end position="55"/>
    </location>
</feature>
<dbReference type="InterPro" id="IPR003892">
    <property type="entry name" value="CUE"/>
</dbReference>
<evidence type="ECO:0000256" key="14">
    <source>
        <dbReference type="ARBA" id="ARBA00023204"/>
    </source>
</evidence>
<evidence type="ECO:0000313" key="19">
    <source>
        <dbReference type="Proteomes" id="UP000030752"/>
    </source>
</evidence>
<feature type="compositionally biased region" description="Low complexity" evidence="16">
    <location>
        <begin position="456"/>
        <end position="465"/>
    </location>
</feature>
<dbReference type="CDD" id="cd14368">
    <property type="entry name" value="CUE_DEF1_like"/>
    <property type="match status" value="1"/>
</dbReference>
<evidence type="ECO:0000256" key="7">
    <source>
        <dbReference type="ARBA" id="ARBA00022490"/>
    </source>
</evidence>
<feature type="compositionally biased region" description="Acidic residues" evidence="16">
    <location>
        <begin position="422"/>
        <end position="432"/>
    </location>
</feature>
<dbReference type="InterPro" id="IPR051833">
    <property type="entry name" value="TC-DDR_regulator"/>
</dbReference>
<keyword evidence="12" id="KW-0779">Telomere</keyword>
<feature type="region of interest" description="Disordered" evidence="16">
    <location>
        <begin position="679"/>
        <end position="834"/>
    </location>
</feature>